<dbReference type="PANTHER" id="PTHR37305:SF1">
    <property type="entry name" value="MEMBRANE PROTEIN"/>
    <property type="match status" value="1"/>
</dbReference>
<feature type="transmembrane region" description="Helical" evidence="1">
    <location>
        <begin position="169"/>
        <end position="199"/>
    </location>
</feature>
<proteinExistence type="predicted"/>
<gene>
    <name evidence="2" type="ORF">B0I28_101593</name>
</gene>
<name>A0A2T0UWF8_9ACTN</name>
<protein>
    <submittedName>
        <fullName evidence="2">ABC-type transport system involved in multi-copper enzyme maturation permease subunit</fullName>
    </submittedName>
</protein>
<dbReference type="PANTHER" id="PTHR37305">
    <property type="entry name" value="INTEGRAL MEMBRANE PROTEIN-RELATED"/>
    <property type="match status" value="1"/>
</dbReference>
<sequence>MNLFKAELRRIARRRLTLVFGILLLAGVVGLAVILASISTEGPDEAALAEAQAQADEMNEQNPDYLDCVEDESYFEDNEMYGWVETDPEYEGMSHKEACEHAVGGWWAEDFLWTYTFDFADEGPFLIVGVMIVAGLVMMLLGSSAIGAEWSSGGMSNLMVWHPNRMRLWGAKLGAALTACAAGVVVLAALAFGLLVLVASLRGEVGVLNGVWWEDTLELVLRTGVLALGMTLLGASLAMLGRHTAIAGGVIAGYLIIGELIVNMVSMNLSMDFPERLSLYTWVGAWITGRIELVGGYTGFNDMTPDVMVITWSDAGALLGGIVLLFAALATWSFQRRDAA</sequence>
<dbReference type="GO" id="GO:0005886">
    <property type="term" value="C:plasma membrane"/>
    <property type="evidence" value="ECO:0007669"/>
    <property type="project" value="UniProtKB-SubCell"/>
</dbReference>
<dbReference type="AlphaFoldDB" id="A0A2T0UWF8"/>
<evidence type="ECO:0000313" key="2">
    <source>
        <dbReference type="EMBL" id="PRY62265.1"/>
    </source>
</evidence>
<feature type="transmembrane region" description="Helical" evidence="1">
    <location>
        <begin position="245"/>
        <end position="265"/>
    </location>
</feature>
<keyword evidence="1" id="KW-1133">Transmembrane helix</keyword>
<evidence type="ECO:0000313" key="3">
    <source>
        <dbReference type="Proteomes" id="UP000238176"/>
    </source>
</evidence>
<reference evidence="2 3" key="1">
    <citation type="submission" date="2018-03" db="EMBL/GenBank/DDBJ databases">
        <title>Genomic Encyclopedia of Type Strains, Phase III (KMG-III): the genomes of soil and plant-associated and newly described type strains.</title>
        <authorList>
            <person name="Whitman W."/>
        </authorList>
    </citation>
    <scope>NUCLEOTIDE SEQUENCE [LARGE SCALE GENOMIC DNA]</scope>
    <source>
        <strain evidence="2 3">CGMCC 4.7067</strain>
    </source>
</reference>
<comment type="caution">
    <text evidence="2">The sequence shown here is derived from an EMBL/GenBank/DDBJ whole genome shotgun (WGS) entry which is preliminary data.</text>
</comment>
<accession>A0A2T0UWF8</accession>
<organism evidence="2 3">
    <name type="scientific">Glycomyces artemisiae</name>
    <dbReference type="NCBI Taxonomy" id="1076443"/>
    <lineage>
        <taxon>Bacteria</taxon>
        <taxon>Bacillati</taxon>
        <taxon>Actinomycetota</taxon>
        <taxon>Actinomycetes</taxon>
        <taxon>Glycomycetales</taxon>
        <taxon>Glycomycetaceae</taxon>
        <taxon>Glycomyces</taxon>
    </lineage>
</organism>
<dbReference type="OrthoDB" id="3352119at2"/>
<dbReference type="Pfam" id="PF12679">
    <property type="entry name" value="ABC2_membrane_2"/>
    <property type="match status" value="1"/>
</dbReference>
<evidence type="ECO:0000256" key="1">
    <source>
        <dbReference type="SAM" id="Phobius"/>
    </source>
</evidence>
<feature type="transmembrane region" description="Helical" evidence="1">
    <location>
        <begin position="16"/>
        <end position="38"/>
    </location>
</feature>
<dbReference type="RefSeq" id="WP_106362297.1">
    <property type="nucleotide sequence ID" value="NZ_PVTJ01000001.1"/>
</dbReference>
<keyword evidence="1" id="KW-0812">Transmembrane</keyword>
<keyword evidence="1" id="KW-0472">Membrane</keyword>
<feature type="transmembrane region" description="Helical" evidence="1">
    <location>
        <begin position="219"/>
        <end position="238"/>
    </location>
</feature>
<feature type="transmembrane region" description="Helical" evidence="1">
    <location>
        <begin position="125"/>
        <end position="148"/>
    </location>
</feature>
<keyword evidence="3" id="KW-1185">Reference proteome</keyword>
<dbReference type="EMBL" id="PVTJ01000001">
    <property type="protein sequence ID" value="PRY62265.1"/>
    <property type="molecule type" value="Genomic_DNA"/>
</dbReference>
<feature type="transmembrane region" description="Helical" evidence="1">
    <location>
        <begin position="315"/>
        <end position="334"/>
    </location>
</feature>
<dbReference type="GO" id="GO:0140359">
    <property type="term" value="F:ABC-type transporter activity"/>
    <property type="evidence" value="ECO:0007669"/>
    <property type="project" value="InterPro"/>
</dbReference>
<dbReference type="Proteomes" id="UP000238176">
    <property type="component" value="Unassembled WGS sequence"/>
</dbReference>